<sequence>MNPQVEEIHRYPSNFRCLLLGITHAVTQVIDEPGEVNEEHRHSRPMKHCRSAPNHHEKIVDLVCKDEQRVVGRSLLPLLLPLHGLLWRH</sequence>
<gene>
    <name evidence="1" type="ORF">KC19_1G077800</name>
</gene>
<evidence type="ECO:0000313" key="2">
    <source>
        <dbReference type="Proteomes" id="UP000822688"/>
    </source>
</evidence>
<accession>A0A8T0J548</accession>
<comment type="caution">
    <text evidence="1">The sequence shown here is derived from an EMBL/GenBank/DDBJ whole genome shotgun (WGS) entry which is preliminary data.</text>
</comment>
<protein>
    <submittedName>
        <fullName evidence="1">Uncharacterized protein</fullName>
    </submittedName>
</protein>
<name>A0A8T0J548_CERPU</name>
<organism evidence="1 2">
    <name type="scientific">Ceratodon purpureus</name>
    <name type="common">Fire moss</name>
    <name type="synonym">Dicranum purpureum</name>
    <dbReference type="NCBI Taxonomy" id="3225"/>
    <lineage>
        <taxon>Eukaryota</taxon>
        <taxon>Viridiplantae</taxon>
        <taxon>Streptophyta</taxon>
        <taxon>Embryophyta</taxon>
        <taxon>Bryophyta</taxon>
        <taxon>Bryophytina</taxon>
        <taxon>Bryopsida</taxon>
        <taxon>Dicranidae</taxon>
        <taxon>Pseudoditrichales</taxon>
        <taxon>Ditrichaceae</taxon>
        <taxon>Ceratodon</taxon>
    </lineage>
</organism>
<reference evidence="1" key="1">
    <citation type="submission" date="2020-06" db="EMBL/GenBank/DDBJ databases">
        <title>WGS assembly of Ceratodon purpureus strain R40.</title>
        <authorList>
            <person name="Carey S.B."/>
            <person name="Jenkins J."/>
            <person name="Shu S."/>
            <person name="Lovell J.T."/>
            <person name="Sreedasyam A."/>
            <person name="Maumus F."/>
            <person name="Tiley G.P."/>
            <person name="Fernandez-Pozo N."/>
            <person name="Barry K."/>
            <person name="Chen C."/>
            <person name="Wang M."/>
            <person name="Lipzen A."/>
            <person name="Daum C."/>
            <person name="Saski C.A."/>
            <person name="Payton A.C."/>
            <person name="Mcbreen J.C."/>
            <person name="Conrad R.E."/>
            <person name="Kollar L.M."/>
            <person name="Olsson S."/>
            <person name="Huttunen S."/>
            <person name="Landis J.B."/>
            <person name="Wickett N.J."/>
            <person name="Johnson M.G."/>
            <person name="Rensing S.A."/>
            <person name="Grimwood J."/>
            <person name="Schmutz J."/>
            <person name="Mcdaniel S.F."/>
        </authorList>
    </citation>
    <scope>NUCLEOTIDE SEQUENCE</scope>
    <source>
        <strain evidence="1">R40</strain>
    </source>
</reference>
<dbReference type="Proteomes" id="UP000822688">
    <property type="component" value="Chromosome 1"/>
</dbReference>
<dbReference type="AlphaFoldDB" id="A0A8T0J548"/>
<dbReference type="EMBL" id="CM026421">
    <property type="protein sequence ID" value="KAG0590169.1"/>
    <property type="molecule type" value="Genomic_DNA"/>
</dbReference>
<evidence type="ECO:0000313" key="1">
    <source>
        <dbReference type="EMBL" id="KAG0590169.1"/>
    </source>
</evidence>
<proteinExistence type="predicted"/>
<keyword evidence="2" id="KW-1185">Reference proteome</keyword>